<dbReference type="RefSeq" id="XP_062643566.1">
    <property type="nucleotide sequence ID" value="XM_062793796.1"/>
</dbReference>
<reference evidence="2" key="2">
    <citation type="submission" date="2023-05" db="EMBL/GenBank/DDBJ databases">
        <authorList>
            <consortium name="Lawrence Berkeley National Laboratory"/>
            <person name="Steindorff A."/>
            <person name="Hensen N."/>
            <person name="Bonometti L."/>
            <person name="Westerberg I."/>
            <person name="Brannstrom I.O."/>
            <person name="Guillou S."/>
            <person name="Cros-Aarteil S."/>
            <person name="Calhoun S."/>
            <person name="Haridas S."/>
            <person name="Kuo A."/>
            <person name="Mondo S."/>
            <person name="Pangilinan J."/>
            <person name="Riley R."/>
            <person name="Labutti K."/>
            <person name="Andreopoulos B."/>
            <person name="Lipzen A."/>
            <person name="Chen C."/>
            <person name="Yanf M."/>
            <person name="Daum C."/>
            <person name="Ng V."/>
            <person name="Clum A."/>
            <person name="Ohm R."/>
            <person name="Martin F."/>
            <person name="Silar P."/>
            <person name="Natvig D."/>
            <person name="Lalanne C."/>
            <person name="Gautier V."/>
            <person name="Ament-Velasquez S.L."/>
            <person name="Kruys A."/>
            <person name="Hutchinson M.I."/>
            <person name="Powell A.J."/>
            <person name="Barry K."/>
            <person name="Miller A.N."/>
            <person name="Grigoriev I.V."/>
            <person name="Debuchy R."/>
            <person name="Gladieux P."/>
            <person name="Thoren M.H."/>
            <person name="Johannesson H."/>
        </authorList>
    </citation>
    <scope>NUCLEOTIDE SEQUENCE</scope>
    <source>
        <strain evidence="2">CBS 731.68</strain>
    </source>
</reference>
<keyword evidence="1" id="KW-0472">Membrane</keyword>
<evidence type="ECO:0000256" key="1">
    <source>
        <dbReference type="SAM" id="Phobius"/>
    </source>
</evidence>
<proteinExistence type="predicted"/>
<accession>A0AAN6TSG4</accession>
<keyword evidence="3" id="KW-1185">Reference proteome</keyword>
<dbReference type="GeneID" id="87830565"/>
<organism evidence="2 3">
    <name type="scientific">Parathielavia appendiculata</name>
    <dbReference type="NCBI Taxonomy" id="2587402"/>
    <lineage>
        <taxon>Eukaryota</taxon>
        <taxon>Fungi</taxon>
        <taxon>Dikarya</taxon>
        <taxon>Ascomycota</taxon>
        <taxon>Pezizomycotina</taxon>
        <taxon>Sordariomycetes</taxon>
        <taxon>Sordariomycetidae</taxon>
        <taxon>Sordariales</taxon>
        <taxon>Chaetomiaceae</taxon>
        <taxon>Parathielavia</taxon>
    </lineage>
</organism>
<comment type="caution">
    <text evidence="2">The sequence shown here is derived from an EMBL/GenBank/DDBJ whole genome shotgun (WGS) entry which is preliminary data.</text>
</comment>
<dbReference type="Proteomes" id="UP001302602">
    <property type="component" value="Unassembled WGS sequence"/>
</dbReference>
<gene>
    <name evidence="2" type="ORF">N657DRAFT_649758</name>
</gene>
<name>A0AAN6TSG4_9PEZI</name>
<feature type="transmembrane region" description="Helical" evidence="1">
    <location>
        <begin position="23"/>
        <end position="42"/>
    </location>
</feature>
<protein>
    <submittedName>
        <fullName evidence="2">Uncharacterized protein</fullName>
    </submittedName>
</protein>
<dbReference type="EMBL" id="MU853244">
    <property type="protein sequence ID" value="KAK4119793.1"/>
    <property type="molecule type" value="Genomic_DNA"/>
</dbReference>
<keyword evidence="1" id="KW-0812">Transmembrane</keyword>
<evidence type="ECO:0000313" key="3">
    <source>
        <dbReference type="Proteomes" id="UP001302602"/>
    </source>
</evidence>
<keyword evidence="1" id="KW-1133">Transmembrane helix</keyword>
<dbReference type="AlphaFoldDB" id="A0AAN6TSG4"/>
<reference evidence="2" key="1">
    <citation type="journal article" date="2023" name="Mol. Phylogenet. Evol.">
        <title>Genome-scale phylogeny and comparative genomics of the fungal order Sordariales.</title>
        <authorList>
            <person name="Hensen N."/>
            <person name="Bonometti L."/>
            <person name="Westerberg I."/>
            <person name="Brannstrom I.O."/>
            <person name="Guillou S."/>
            <person name="Cros-Aarteil S."/>
            <person name="Calhoun S."/>
            <person name="Haridas S."/>
            <person name="Kuo A."/>
            <person name="Mondo S."/>
            <person name="Pangilinan J."/>
            <person name="Riley R."/>
            <person name="LaButti K."/>
            <person name="Andreopoulos B."/>
            <person name="Lipzen A."/>
            <person name="Chen C."/>
            <person name="Yan M."/>
            <person name="Daum C."/>
            <person name="Ng V."/>
            <person name="Clum A."/>
            <person name="Steindorff A."/>
            <person name="Ohm R.A."/>
            <person name="Martin F."/>
            <person name="Silar P."/>
            <person name="Natvig D.O."/>
            <person name="Lalanne C."/>
            <person name="Gautier V."/>
            <person name="Ament-Velasquez S.L."/>
            <person name="Kruys A."/>
            <person name="Hutchinson M.I."/>
            <person name="Powell A.J."/>
            <person name="Barry K."/>
            <person name="Miller A.N."/>
            <person name="Grigoriev I.V."/>
            <person name="Debuchy R."/>
            <person name="Gladieux P."/>
            <person name="Hiltunen Thoren M."/>
            <person name="Johannesson H."/>
        </authorList>
    </citation>
    <scope>NUCLEOTIDE SEQUENCE</scope>
    <source>
        <strain evidence="2">CBS 731.68</strain>
    </source>
</reference>
<sequence length="101" mass="11089">MPVSLRNIVYVQLPPSGTSVPEITAITSLAVILVIGIPVTLLEVMALETWKLGCRCHTLVRGNTQLLHKVWEALRELGGGEQNSQADEFWTARGHSKKSLL</sequence>
<evidence type="ECO:0000313" key="2">
    <source>
        <dbReference type="EMBL" id="KAK4119793.1"/>
    </source>
</evidence>